<organism evidence="2 3">
    <name type="scientific">Kineococcus rhizosphaerae</name>
    <dbReference type="NCBI Taxonomy" id="559628"/>
    <lineage>
        <taxon>Bacteria</taxon>
        <taxon>Bacillati</taxon>
        <taxon>Actinomycetota</taxon>
        <taxon>Actinomycetes</taxon>
        <taxon>Kineosporiales</taxon>
        <taxon>Kineosporiaceae</taxon>
        <taxon>Kineococcus</taxon>
    </lineage>
</organism>
<reference evidence="2 3" key="1">
    <citation type="submission" date="2018-03" db="EMBL/GenBank/DDBJ databases">
        <title>Genomic Encyclopedia of Archaeal and Bacterial Type Strains, Phase II (KMG-II): from individual species to whole genera.</title>
        <authorList>
            <person name="Goeker M."/>
        </authorList>
    </citation>
    <scope>NUCLEOTIDE SEQUENCE [LARGE SCALE GENOMIC DNA]</scope>
    <source>
        <strain evidence="2 3">DSM 19711</strain>
    </source>
</reference>
<accession>A0A2T0QTL2</accession>
<dbReference type="Proteomes" id="UP000238083">
    <property type="component" value="Unassembled WGS sequence"/>
</dbReference>
<sequence>MIDDNYTANLHDFEREARAARQRIDDLQDELEAARVDLGDKVRAYYSAAIGQISGKEQAERVGIGESTHRAMIRPIALERRAARRAARS</sequence>
<evidence type="ECO:0000313" key="2">
    <source>
        <dbReference type="EMBL" id="PRY08417.1"/>
    </source>
</evidence>
<dbReference type="EMBL" id="PVZF01000024">
    <property type="protein sequence ID" value="PRY08417.1"/>
    <property type="molecule type" value="Genomic_DNA"/>
</dbReference>
<evidence type="ECO:0000256" key="1">
    <source>
        <dbReference type="SAM" id="Coils"/>
    </source>
</evidence>
<evidence type="ECO:0000313" key="3">
    <source>
        <dbReference type="Proteomes" id="UP000238083"/>
    </source>
</evidence>
<keyword evidence="1" id="KW-0175">Coiled coil</keyword>
<comment type="caution">
    <text evidence="2">The sequence shown here is derived from an EMBL/GenBank/DDBJ whole genome shotgun (WGS) entry which is preliminary data.</text>
</comment>
<name>A0A2T0QTL2_9ACTN</name>
<dbReference type="AlphaFoldDB" id="A0A2T0QTL2"/>
<proteinExistence type="predicted"/>
<gene>
    <name evidence="2" type="ORF">CLV37_12412</name>
</gene>
<protein>
    <submittedName>
        <fullName evidence="2">Uncharacterized protein</fullName>
    </submittedName>
</protein>
<feature type="coiled-coil region" evidence="1">
    <location>
        <begin position="10"/>
        <end position="44"/>
    </location>
</feature>
<keyword evidence="3" id="KW-1185">Reference proteome</keyword>
<dbReference type="RefSeq" id="WP_106215589.1">
    <property type="nucleotide sequence ID" value="NZ_PVZF01000024.1"/>
</dbReference>